<keyword evidence="3 5" id="KW-0378">Hydrolase</keyword>
<proteinExistence type="inferred from homology"/>
<evidence type="ECO:0000256" key="2">
    <source>
        <dbReference type="ARBA" id="ARBA00022763"/>
    </source>
</evidence>
<dbReference type="PANTHER" id="PTHR10429:SF0">
    <property type="entry name" value="DNA-3-METHYLADENINE GLYCOSYLASE"/>
    <property type="match status" value="1"/>
</dbReference>
<dbReference type="InterPro" id="IPR036995">
    <property type="entry name" value="MPG_sf"/>
</dbReference>
<keyword evidence="4 5" id="KW-0234">DNA repair</keyword>
<organism evidence="6 7">
    <name type="scientific">Glutamicibacter protophormiae</name>
    <name type="common">Brevibacterium protophormiae</name>
    <dbReference type="NCBI Taxonomy" id="37930"/>
    <lineage>
        <taxon>Bacteria</taxon>
        <taxon>Bacillati</taxon>
        <taxon>Actinomycetota</taxon>
        <taxon>Actinomycetes</taxon>
        <taxon>Micrococcales</taxon>
        <taxon>Micrococcaceae</taxon>
        <taxon>Glutamicibacter</taxon>
    </lineage>
</organism>
<dbReference type="SUPFAM" id="SSF50486">
    <property type="entry name" value="FMT C-terminal domain-like"/>
    <property type="match status" value="1"/>
</dbReference>
<sequence>MDREFFAADALEVAPRLLGAVLGLSSPEGTVRLRITEVEAYMGLGSGGCYDPGSHSKDRKTQRNASMFLGPGHAYVYFSYGMHFALNLVCSPAGIASGVLIRSGEIIDGRELARERRLRKRPPGTDPATLLDRDLARGPGNLAAALGINRPQHDGLDLLAAPFTVETRTRVPAAIASGPRVGVAGIAGGPQFPWRFWIPGNKSVSAFKPGRNAPRA</sequence>
<dbReference type="GO" id="GO:0003905">
    <property type="term" value="F:alkylbase DNA N-glycosylase activity"/>
    <property type="evidence" value="ECO:0007669"/>
    <property type="project" value="UniProtKB-EC"/>
</dbReference>
<evidence type="ECO:0000256" key="1">
    <source>
        <dbReference type="ARBA" id="ARBA00009232"/>
    </source>
</evidence>
<evidence type="ECO:0000313" key="7">
    <source>
        <dbReference type="Proteomes" id="UP001195422"/>
    </source>
</evidence>
<evidence type="ECO:0000313" key="6">
    <source>
        <dbReference type="EMBL" id="MBP2399467.1"/>
    </source>
</evidence>
<dbReference type="Pfam" id="PF02245">
    <property type="entry name" value="Pur_DNA_glyco"/>
    <property type="match status" value="1"/>
</dbReference>
<gene>
    <name evidence="6" type="ORF">JOF39_002548</name>
</gene>
<keyword evidence="2 5" id="KW-0227">DNA damage</keyword>
<keyword evidence="7" id="KW-1185">Reference proteome</keyword>
<dbReference type="InterPro" id="IPR011034">
    <property type="entry name" value="Formyl_transferase-like_C_sf"/>
</dbReference>
<accession>A0ABS4XSH5</accession>
<reference evidence="6 7" key="1">
    <citation type="submission" date="2021-03" db="EMBL/GenBank/DDBJ databases">
        <title>Sequencing the genomes of 1000 actinobacteria strains.</title>
        <authorList>
            <person name="Klenk H.-P."/>
        </authorList>
    </citation>
    <scope>NUCLEOTIDE SEQUENCE [LARGE SCALE GENOMIC DNA]</scope>
    <source>
        <strain evidence="6 7">DSM 20168</strain>
    </source>
</reference>
<comment type="caution">
    <text evidence="6">The sequence shown here is derived from an EMBL/GenBank/DDBJ whole genome shotgun (WGS) entry which is preliminary data.</text>
</comment>
<name>A0ABS4XSH5_GLUPR</name>
<dbReference type="InterPro" id="IPR003180">
    <property type="entry name" value="MPG"/>
</dbReference>
<dbReference type="EC" id="3.2.2.-" evidence="5"/>
<dbReference type="CDD" id="cd00540">
    <property type="entry name" value="AAG"/>
    <property type="match status" value="1"/>
</dbReference>
<evidence type="ECO:0000256" key="4">
    <source>
        <dbReference type="ARBA" id="ARBA00023204"/>
    </source>
</evidence>
<keyword evidence="6" id="KW-0326">Glycosidase</keyword>
<dbReference type="EMBL" id="JAGIOJ010000001">
    <property type="protein sequence ID" value="MBP2399467.1"/>
    <property type="molecule type" value="Genomic_DNA"/>
</dbReference>
<comment type="similarity">
    <text evidence="1 5">Belongs to the DNA glycosylase MPG family.</text>
</comment>
<dbReference type="Gene3D" id="3.10.300.10">
    <property type="entry name" value="Methylpurine-DNA glycosylase (MPG)"/>
    <property type="match status" value="1"/>
</dbReference>
<dbReference type="PANTHER" id="PTHR10429">
    <property type="entry name" value="DNA-3-METHYLADENINE GLYCOSYLASE"/>
    <property type="match status" value="1"/>
</dbReference>
<dbReference type="RefSeq" id="WP_188947828.1">
    <property type="nucleotide sequence ID" value="NZ_BMPH01000004.1"/>
</dbReference>
<dbReference type="NCBIfam" id="NF002003">
    <property type="entry name" value="PRK00802.1-3"/>
    <property type="match status" value="1"/>
</dbReference>
<dbReference type="HAMAP" id="MF_00527">
    <property type="entry name" value="3MGH"/>
    <property type="match status" value="1"/>
</dbReference>
<protein>
    <recommendedName>
        <fullName evidence="5">Putative 3-methyladenine DNA glycosylase</fullName>
        <ecNumber evidence="5">3.2.2.-</ecNumber>
    </recommendedName>
</protein>
<evidence type="ECO:0000256" key="5">
    <source>
        <dbReference type="HAMAP-Rule" id="MF_00527"/>
    </source>
</evidence>
<evidence type="ECO:0000256" key="3">
    <source>
        <dbReference type="ARBA" id="ARBA00022801"/>
    </source>
</evidence>
<dbReference type="Proteomes" id="UP001195422">
    <property type="component" value="Unassembled WGS sequence"/>
</dbReference>
<dbReference type="NCBIfam" id="TIGR00567">
    <property type="entry name" value="3mg"/>
    <property type="match status" value="1"/>
</dbReference>